<proteinExistence type="predicted"/>
<organism evidence="2 3">
    <name type="scientific">Solitalea longa</name>
    <dbReference type="NCBI Taxonomy" id="2079460"/>
    <lineage>
        <taxon>Bacteria</taxon>
        <taxon>Pseudomonadati</taxon>
        <taxon>Bacteroidota</taxon>
        <taxon>Sphingobacteriia</taxon>
        <taxon>Sphingobacteriales</taxon>
        <taxon>Sphingobacteriaceae</taxon>
        <taxon>Solitalea</taxon>
    </lineage>
</organism>
<evidence type="ECO:0000256" key="1">
    <source>
        <dbReference type="SAM" id="Phobius"/>
    </source>
</evidence>
<dbReference type="EMBL" id="PQVF01000005">
    <property type="protein sequence ID" value="POY37175.1"/>
    <property type="molecule type" value="Genomic_DNA"/>
</dbReference>
<dbReference type="AlphaFoldDB" id="A0A2S5A3R1"/>
<protein>
    <submittedName>
        <fullName evidence="2">Uncharacterized protein</fullName>
    </submittedName>
</protein>
<reference evidence="2 3" key="1">
    <citation type="submission" date="2018-01" db="EMBL/GenBank/DDBJ databases">
        <authorList>
            <person name="Gaut B.S."/>
            <person name="Morton B.R."/>
            <person name="Clegg M.T."/>
            <person name="Duvall M.R."/>
        </authorList>
    </citation>
    <scope>NUCLEOTIDE SEQUENCE [LARGE SCALE GENOMIC DNA]</scope>
    <source>
        <strain evidence="2 3">HR-AV</strain>
    </source>
</reference>
<sequence length="108" mass="12718">MTIIFIILGIIAIVGLIVYLRYFIPLRPKEPGFEYVYVNEDGTVSELDEKDVEYLKTEFSPADGARPYIKNHYKELTPDRKISGFILRYRVPKKIEIKPLKNPQDYRH</sequence>
<gene>
    <name evidence="2" type="ORF">C3K47_08965</name>
</gene>
<comment type="caution">
    <text evidence="2">The sequence shown here is derived from an EMBL/GenBank/DDBJ whole genome shotgun (WGS) entry which is preliminary data.</text>
</comment>
<keyword evidence="1" id="KW-0812">Transmembrane</keyword>
<feature type="transmembrane region" description="Helical" evidence="1">
    <location>
        <begin position="6"/>
        <end position="24"/>
    </location>
</feature>
<dbReference type="RefSeq" id="WP_103788785.1">
    <property type="nucleotide sequence ID" value="NZ_PQVF01000005.1"/>
</dbReference>
<keyword evidence="1" id="KW-1133">Transmembrane helix</keyword>
<accession>A0A2S5A3R1</accession>
<name>A0A2S5A3R1_9SPHI</name>
<keyword evidence="1" id="KW-0472">Membrane</keyword>
<keyword evidence="3" id="KW-1185">Reference proteome</keyword>
<evidence type="ECO:0000313" key="3">
    <source>
        <dbReference type="Proteomes" id="UP000236893"/>
    </source>
</evidence>
<dbReference type="OrthoDB" id="981264at2"/>
<evidence type="ECO:0000313" key="2">
    <source>
        <dbReference type="EMBL" id="POY37175.1"/>
    </source>
</evidence>
<dbReference type="Proteomes" id="UP000236893">
    <property type="component" value="Unassembled WGS sequence"/>
</dbReference>